<accession>A0A7I9VP74</accession>
<sequence length="274" mass="28467">MANDQRCAGCGAHLEPAFRFCAQCGRPVAGAPVAPPAPARRDTSPRSLPGQAPAAPAAPAAPQARPAGIPSLKLVPVRHDGRAGPAQPLQGAGVICGRAEGQLLFPDDTTVSPRHARFTPRGDGALLEDLGSLNGTFLRLRGPRPLALGDEVRLGRQLLRLEAIARPAAAGTRPWGSPDPGYRARLVQLLDGSGTGEAFPLKAGENLLGREVGDVTFPQDRYVSARHARLDVLASAVVLVDLGSSNGTFLRVAGPVPVTAGDQVLVGMQLVRLE</sequence>
<dbReference type="Pfam" id="PF00498">
    <property type="entry name" value="FHA"/>
    <property type="match status" value="2"/>
</dbReference>
<dbReference type="Proteomes" id="UP000503640">
    <property type="component" value="Unassembled WGS sequence"/>
</dbReference>
<feature type="compositionally biased region" description="Low complexity" evidence="1">
    <location>
        <begin position="49"/>
        <end position="67"/>
    </location>
</feature>
<evidence type="ECO:0000313" key="3">
    <source>
        <dbReference type="EMBL" id="GEJ57910.1"/>
    </source>
</evidence>
<dbReference type="InterPro" id="IPR000253">
    <property type="entry name" value="FHA_dom"/>
</dbReference>
<dbReference type="InterPro" id="IPR008984">
    <property type="entry name" value="SMAD_FHA_dom_sf"/>
</dbReference>
<dbReference type="PROSITE" id="PS50006">
    <property type="entry name" value="FHA_DOMAIN"/>
    <property type="match status" value="1"/>
</dbReference>
<organism evidence="3 4">
    <name type="scientific">Anaeromyxobacter diazotrophicus</name>
    <dbReference type="NCBI Taxonomy" id="2590199"/>
    <lineage>
        <taxon>Bacteria</taxon>
        <taxon>Pseudomonadati</taxon>
        <taxon>Myxococcota</taxon>
        <taxon>Myxococcia</taxon>
        <taxon>Myxococcales</taxon>
        <taxon>Cystobacterineae</taxon>
        <taxon>Anaeromyxobacteraceae</taxon>
        <taxon>Anaeromyxobacter</taxon>
    </lineage>
</organism>
<evidence type="ECO:0000259" key="2">
    <source>
        <dbReference type="PROSITE" id="PS50006"/>
    </source>
</evidence>
<evidence type="ECO:0000256" key="1">
    <source>
        <dbReference type="SAM" id="MobiDB-lite"/>
    </source>
</evidence>
<gene>
    <name evidence="3" type="ORF">AMYX_26510</name>
</gene>
<feature type="region of interest" description="Disordered" evidence="1">
    <location>
        <begin position="31"/>
        <end position="67"/>
    </location>
</feature>
<dbReference type="RefSeq" id="WP_176065961.1">
    <property type="nucleotide sequence ID" value="NZ_BJTG01000006.1"/>
</dbReference>
<dbReference type="Gene3D" id="2.60.200.20">
    <property type="match status" value="2"/>
</dbReference>
<protein>
    <recommendedName>
        <fullName evidence="2">FHA domain-containing protein</fullName>
    </recommendedName>
</protein>
<dbReference type="PANTHER" id="PTHR23308">
    <property type="entry name" value="NUCLEAR INHIBITOR OF PROTEIN PHOSPHATASE-1"/>
    <property type="match status" value="1"/>
</dbReference>
<dbReference type="InterPro" id="IPR050923">
    <property type="entry name" value="Cell_Proc_Reg/RNA_Proc"/>
</dbReference>
<dbReference type="AlphaFoldDB" id="A0A7I9VP74"/>
<dbReference type="EMBL" id="BJTG01000006">
    <property type="protein sequence ID" value="GEJ57910.1"/>
    <property type="molecule type" value="Genomic_DNA"/>
</dbReference>
<evidence type="ECO:0000313" key="4">
    <source>
        <dbReference type="Proteomes" id="UP000503640"/>
    </source>
</evidence>
<dbReference type="SUPFAM" id="SSF49879">
    <property type="entry name" value="SMAD/FHA domain"/>
    <property type="match status" value="2"/>
</dbReference>
<feature type="domain" description="FHA" evidence="2">
    <location>
        <begin position="201"/>
        <end position="250"/>
    </location>
</feature>
<dbReference type="CDD" id="cd00060">
    <property type="entry name" value="FHA"/>
    <property type="match status" value="2"/>
</dbReference>
<name>A0A7I9VP74_9BACT</name>
<proteinExistence type="predicted"/>
<keyword evidence="4" id="KW-1185">Reference proteome</keyword>
<reference evidence="4" key="1">
    <citation type="journal article" date="2020" name="Appl. Environ. Microbiol.">
        <title>Diazotrophic Anaeromyxobacter Isolates from Soils.</title>
        <authorList>
            <person name="Masuda Y."/>
            <person name="Yamanaka H."/>
            <person name="Xu Z.X."/>
            <person name="Shiratori Y."/>
            <person name="Aono T."/>
            <person name="Amachi S."/>
            <person name="Senoo K."/>
            <person name="Itoh H."/>
        </authorList>
    </citation>
    <scope>NUCLEOTIDE SEQUENCE [LARGE SCALE GENOMIC DNA]</scope>
    <source>
        <strain evidence="4">R267</strain>
    </source>
</reference>
<comment type="caution">
    <text evidence="3">The sequence shown here is derived from an EMBL/GenBank/DDBJ whole genome shotgun (WGS) entry which is preliminary data.</text>
</comment>
<dbReference type="SMART" id="SM00240">
    <property type="entry name" value="FHA"/>
    <property type="match status" value="2"/>
</dbReference>